<dbReference type="Pfam" id="PF06189">
    <property type="entry name" value="5-nucleotidase"/>
    <property type="match status" value="1"/>
</dbReference>
<evidence type="ECO:0000313" key="1">
    <source>
        <dbReference type="EMBL" id="GAA4324332.1"/>
    </source>
</evidence>
<reference evidence="2" key="1">
    <citation type="journal article" date="2019" name="Int. J. Syst. Evol. Microbiol.">
        <title>The Global Catalogue of Microorganisms (GCM) 10K type strain sequencing project: providing services to taxonomists for standard genome sequencing and annotation.</title>
        <authorList>
            <consortium name="The Broad Institute Genomics Platform"/>
            <consortium name="The Broad Institute Genome Sequencing Center for Infectious Disease"/>
            <person name="Wu L."/>
            <person name="Ma J."/>
        </authorList>
    </citation>
    <scope>NUCLEOTIDE SEQUENCE [LARGE SCALE GENOMIC DNA]</scope>
    <source>
        <strain evidence="2">JCM 17705</strain>
    </source>
</reference>
<accession>A0ABP8GHA6</accession>
<proteinExistence type="predicted"/>
<comment type="caution">
    <text evidence="1">The sequence shown here is derived from an EMBL/GenBank/DDBJ whole genome shotgun (WGS) entry which is preliminary data.</text>
</comment>
<gene>
    <name evidence="1" type="ORF">GCM10023149_25860</name>
</gene>
<dbReference type="EMBL" id="BAABFT010000006">
    <property type="protein sequence ID" value="GAA4324332.1"/>
    <property type="molecule type" value="Genomic_DNA"/>
</dbReference>
<protein>
    <submittedName>
        <fullName evidence="1">5'-nucleotidase</fullName>
    </submittedName>
</protein>
<dbReference type="PANTHER" id="PTHR31367">
    <property type="entry name" value="CYTOSOLIC 5'-NUCLEOTIDASE 1 FAMILY MEMBER"/>
    <property type="match status" value="1"/>
</dbReference>
<dbReference type="RefSeq" id="WP_345211511.1">
    <property type="nucleotide sequence ID" value="NZ_BAABFT010000006.1"/>
</dbReference>
<dbReference type="Proteomes" id="UP001500582">
    <property type="component" value="Unassembled WGS sequence"/>
</dbReference>
<dbReference type="InterPro" id="IPR010394">
    <property type="entry name" value="5-nucleotidase"/>
</dbReference>
<organism evidence="1 2">
    <name type="scientific">Mucilaginibacter gynuensis</name>
    <dbReference type="NCBI Taxonomy" id="1302236"/>
    <lineage>
        <taxon>Bacteria</taxon>
        <taxon>Pseudomonadati</taxon>
        <taxon>Bacteroidota</taxon>
        <taxon>Sphingobacteriia</taxon>
        <taxon>Sphingobacteriales</taxon>
        <taxon>Sphingobacteriaceae</taxon>
        <taxon>Mucilaginibacter</taxon>
    </lineage>
</organism>
<evidence type="ECO:0000313" key="2">
    <source>
        <dbReference type="Proteomes" id="UP001500582"/>
    </source>
</evidence>
<dbReference type="PANTHER" id="PTHR31367:SF5">
    <property type="entry name" value="CYTOSOLIC 5'-NUCLEOTIDASE 1A"/>
    <property type="match status" value="1"/>
</dbReference>
<keyword evidence="2" id="KW-1185">Reference proteome</keyword>
<name>A0ABP8GHA6_9SPHI</name>
<sequence>MPYPIEKKLVVGVSSNALFDLEIEDKIFEEQGVKKYREYQIANKAKMLKKGVAFPFIKRFLNINNVYTSEQPVEVVLLSKNSPETGIRIFNSIKHYNLNISRAAFLSGISPYNYIPAYNISLFLTTNKNDANLSIEAGYPAGIILKTKIEDDEEDLELRVAFDFDGVIADDQAETVYQKTNDLEQFHEFETKNILQPHNSGPLADFFKKLGYFQKLESKKFDKDNTYKKILRTSIVTARNAPSHERAINTLKKWDVTVDDMFLMGGIEKSRVLSVLKPHLFLDDQLTHLDVKLNLPLVHIPFGIINTVTKL</sequence>